<name>D4BRR3_BIFBR</name>
<dbReference type="HOGENOM" id="CLU_1821645_0_0_11"/>
<comment type="caution">
    <text evidence="1">The sequence shown here is derived from an EMBL/GenBank/DDBJ whole genome shotgun (WGS) entry which is preliminary data.</text>
</comment>
<dbReference type="Proteomes" id="UP000003191">
    <property type="component" value="Unassembled WGS sequence"/>
</dbReference>
<reference evidence="1 2" key="1">
    <citation type="submission" date="2010-02" db="EMBL/GenBank/DDBJ databases">
        <authorList>
            <person name="Weinstock G."/>
            <person name="Sodergren E."/>
            <person name="Clifton S."/>
            <person name="Fulton L."/>
            <person name="Fulton B."/>
            <person name="Courtney L."/>
            <person name="Fronick C."/>
            <person name="Harrison M."/>
            <person name="Strong C."/>
            <person name="Farmer C."/>
            <person name="Delahaunty K."/>
            <person name="Markovic C."/>
            <person name="Hall O."/>
            <person name="Minx P."/>
            <person name="Tomlinson C."/>
            <person name="Mitreva M."/>
            <person name="Nelson J."/>
            <person name="Hou S."/>
            <person name="Wollam A."/>
            <person name="Pepin K.H."/>
            <person name="Johnson M."/>
            <person name="Bhonagiri V."/>
            <person name="Zhang X."/>
            <person name="Suruliraj S."/>
            <person name="Warren W."/>
            <person name="Chinwalla A."/>
            <person name="Mardis E.R."/>
            <person name="Wilson R.K."/>
        </authorList>
    </citation>
    <scope>NUCLEOTIDE SEQUENCE [LARGE SCALE GENOMIC DNA]</scope>
    <source>
        <strain evidence="1 2">DSM 20213</strain>
    </source>
</reference>
<protein>
    <submittedName>
        <fullName evidence="1">Uncharacterized protein</fullName>
    </submittedName>
</protein>
<dbReference type="AlphaFoldDB" id="D4BRR3"/>
<keyword evidence="2" id="KW-1185">Reference proteome</keyword>
<evidence type="ECO:0000313" key="1">
    <source>
        <dbReference type="EMBL" id="EFE88125.1"/>
    </source>
</evidence>
<gene>
    <name evidence="1" type="ORF">BIFBRE_04802</name>
</gene>
<proteinExistence type="predicted"/>
<accession>D4BRR3</accession>
<dbReference type="EMBL" id="ACCG02000016">
    <property type="protein sequence ID" value="EFE88125.1"/>
    <property type="molecule type" value="Genomic_DNA"/>
</dbReference>
<evidence type="ECO:0000313" key="2">
    <source>
        <dbReference type="Proteomes" id="UP000003191"/>
    </source>
</evidence>
<sequence>MHVQYFVFDAYHFAETQRDMAAHHDVAMVGGRRLVEGAGRFGSPIGQNGFMVGARQTDATDVMTSAVLRVKSSEHEPVFHAAQLSEAIFVHGGKRIALGALGGGAVRTGCSYGAQSLPHFGAQVIQTSIGAIDGLLLLVQL</sequence>
<organism evidence="1 2">
    <name type="scientific">Bifidobacterium breve DSM 20213 = JCM 1192</name>
    <dbReference type="NCBI Taxonomy" id="518634"/>
    <lineage>
        <taxon>Bacteria</taxon>
        <taxon>Bacillati</taxon>
        <taxon>Actinomycetota</taxon>
        <taxon>Actinomycetes</taxon>
        <taxon>Bifidobacteriales</taxon>
        <taxon>Bifidobacteriaceae</taxon>
        <taxon>Bifidobacterium</taxon>
    </lineage>
</organism>